<dbReference type="STRING" id="446469.Sked_03470"/>
<dbReference type="eggNOG" id="COG3311">
    <property type="taxonomic scope" value="Bacteria"/>
</dbReference>
<dbReference type="Pfam" id="PF12728">
    <property type="entry name" value="HTH_17"/>
    <property type="match status" value="1"/>
</dbReference>
<dbReference type="EMBL" id="CP001819">
    <property type="protein sequence ID" value="ACZ20314.1"/>
    <property type="molecule type" value="Genomic_DNA"/>
</dbReference>
<feature type="domain" description="Helix-turn-helix" evidence="1">
    <location>
        <begin position="83"/>
        <end position="132"/>
    </location>
</feature>
<dbReference type="Proteomes" id="UP000000322">
    <property type="component" value="Chromosome"/>
</dbReference>
<dbReference type="RefSeq" id="WP_012865383.1">
    <property type="nucleotide sequence ID" value="NC_013521.1"/>
</dbReference>
<accession>D1BJQ8</accession>
<dbReference type="GO" id="GO:0003677">
    <property type="term" value="F:DNA binding"/>
    <property type="evidence" value="ECO:0007669"/>
    <property type="project" value="UniProtKB-KW"/>
</dbReference>
<dbReference type="HOGENOM" id="CLU_106726_2_0_11"/>
<dbReference type="InterPro" id="IPR010093">
    <property type="entry name" value="SinI_DNA-bd"/>
</dbReference>
<keyword evidence="2" id="KW-0238">DNA-binding</keyword>
<dbReference type="InterPro" id="IPR041657">
    <property type="entry name" value="HTH_17"/>
</dbReference>
<dbReference type="InterPro" id="IPR009061">
    <property type="entry name" value="DNA-bd_dom_put_sf"/>
</dbReference>
<gene>
    <name evidence="2" type="ordered locus">Sked_03470</name>
</gene>
<dbReference type="SUPFAM" id="SSF46955">
    <property type="entry name" value="Putative DNA-binding domain"/>
    <property type="match status" value="1"/>
</dbReference>
<sequence>MSGAELVEQTFLPSQAGELAEVHSFLEAHERKHGTVPQRYLLVGDGEGDQVELPESMYHLLHQVVDALTAGRAVTIAPRSTTLTTQQAADLLGVSRPTVVRLIDSGELPAERPGTRRQLLLRDVLDYRERRRQHQYDVLAATSIEIDDDDPGEALAQLRDVRSTVARRRRAAMTESGQ</sequence>
<evidence type="ECO:0000259" key="1">
    <source>
        <dbReference type="Pfam" id="PF12728"/>
    </source>
</evidence>
<dbReference type="KEGG" id="ske:Sked_03470"/>
<name>D1BJQ8_SANKS</name>
<keyword evidence="3" id="KW-1185">Reference proteome</keyword>
<dbReference type="InterPro" id="IPR036388">
    <property type="entry name" value="WH-like_DNA-bd_sf"/>
</dbReference>
<dbReference type="Gene3D" id="1.10.10.10">
    <property type="entry name" value="Winged helix-like DNA-binding domain superfamily/Winged helix DNA-binding domain"/>
    <property type="match status" value="1"/>
</dbReference>
<reference evidence="2 3" key="1">
    <citation type="journal article" date="2009" name="Stand. Genomic Sci.">
        <title>Complete genome sequence of Sanguibacter keddieii type strain (ST-74).</title>
        <authorList>
            <person name="Ivanova N."/>
            <person name="Sikorski J."/>
            <person name="Sims D."/>
            <person name="Brettin T."/>
            <person name="Detter J.C."/>
            <person name="Han C."/>
            <person name="Lapidus A."/>
            <person name="Copeland A."/>
            <person name="Glavina Del Rio T."/>
            <person name="Nolan M."/>
            <person name="Chen F."/>
            <person name="Lucas S."/>
            <person name="Tice H."/>
            <person name="Cheng J.F."/>
            <person name="Bruce D."/>
            <person name="Goodwin L."/>
            <person name="Pitluck S."/>
            <person name="Pati A."/>
            <person name="Mavromatis K."/>
            <person name="Chen A."/>
            <person name="Palaniappan K."/>
            <person name="D'haeseleer P."/>
            <person name="Chain P."/>
            <person name="Bristow J."/>
            <person name="Eisen J.A."/>
            <person name="Markowitz V."/>
            <person name="Hugenholtz P."/>
            <person name="Goker M."/>
            <person name="Pukall R."/>
            <person name="Klenk H.P."/>
            <person name="Kyrpides N.C."/>
        </authorList>
    </citation>
    <scope>NUCLEOTIDE SEQUENCE [LARGE SCALE GENOMIC DNA]</scope>
    <source>
        <strain evidence="3">ATCC 51767 / DSM 10542 / NCFB 3025 / ST-74</strain>
    </source>
</reference>
<protein>
    <submittedName>
        <fullName evidence="2">DNA-binding protein, excisionase family</fullName>
    </submittedName>
</protein>
<evidence type="ECO:0000313" key="2">
    <source>
        <dbReference type="EMBL" id="ACZ20314.1"/>
    </source>
</evidence>
<dbReference type="AlphaFoldDB" id="D1BJQ8"/>
<evidence type="ECO:0000313" key="3">
    <source>
        <dbReference type="Proteomes" id="UP000000322"/>
    </source>
</evidence>
<organism evidence="2 3">
    <name type="scientific">Sanguibacter keddieii (strain ATCC 51767 / DSM 10542 / NCFB 3025 / ST-74)</name>
    <dbReference type="NCBI Taxonomy" id="446469"/>
    <lineage>
        <taxon>Bacteria</taxon>
        <taxon>Bacillati</taxon>
        <taxon>Actinomycetota</taxon>
        <taxon>Actinomycetes</taxon>
        <taxon>Micrococcales</taxon>
        <taxon>Sanguibacteraceae</taxon>
        <taxon>Sanguibacter</taxon>
    </lineage>
</organism>
<proteinExistence type="predicted"/>
<dbReference type="NCBIfam" id="TIGR01764">
    <property type="entry name" value="excise"/>
    <property type="match status" value="1"/>
</dbReference>